<dbReference type="InterPro" id="IPR046341">
    <property type="entry name" value="SET_dom_sf"/>
</dbReference>
<evidence type="ECO:0000313" key="2">
    <source>
        <dbReference type="Proteomes" id="UP000092093"/>
    </source>
</evidence>
<dbReference type="EMBL" id="LJOW01000852">
    <property type="protein sequence ID" value="OBQ32294.1"/>
    <property type="molecule type" value="Genomic_DNA"/>
</dbReference>
<reference evidence="1 2" key="1">
    <citation type="submission" date="2015-09" db="EMBL/GenBank/DDBJ databases">
        <title>Aphanizomenon flos-aquae WA102.</title>
        <authorList>
            <person name="Driscoll C."/>
        </authorList>
    </citation>
    <scope>NUCLEOTIDE SEQUENCE [LARGE SCALE GENOMIC DNA]</scope>
    <source>
        <strain evidence="1">WA102</strain>
    </source>
</reference>
<accession>A0A1B7W5B0</accession>
<dbReference type="SUPFAM" id="SSF82199">
    <property type="entry name" value="SET domain"/>
    <property type="match status" value="1"/>
</dbReference>
<sequence length="73" mass="8294">ETTLNHRYGDKTAPYALQLSQNRYRDAACARGVGSMINHDGRRANVSFAVNHRAKTLRIKAIRKLRNSDELLL</sequence>
<organism evidence="1 2">
    <name type="scientific">Aphanizomenon flos-aquae WA102</name>
    <dbReference type="NCBI Taxonomy" id="1710896"/>
    <lineage>
        <taxon>Bacteria</taxon>
        <taxon>Bacillati</taxon>
        <taxon>Cyanobacteriota</taxon>
        <taxon>Cyanophyceae</taxon>
        <taxon>Nostocales</taxon>
        <taxon>Aphanizomenonaceae</taxon>
        <taxon>Aphanizomenon</taxon>
    </lineage>
</organism>
<dbReference type="AlphaFoldDB" id="A0A1B7W5B0"/>
<protein>
    <submittedName>
        <fullName evidence="1">Uncharacterized protein</fullName>
    </submittedName>
</protein>
<evidence type="ECO:0000313" key="1">
    <source>
        <dbReference type="EMBL" id="OBQ32294.1"/>
    </source>
</evidence>
<feature type="non-terminal residue" evidence="1">
    <location>
        <position position="1"/>
    </location>
</feature>
<proteinExistence type="predicted"/>
<gene>
    <name evidence="1" type="ORF">AN484_28085</name>
</gene>
<name>A0A1B7W5B0_APHFL</name>
<comment type="caution">
    <text evidence="1">The sequence shown here is derived from an EMBL/GenBank/DDBJ whole genome shotgun (WGS) entry which is preliminary data.</text>
</comment>
<dbReference type="Proteomes" id="UP000092093">
    <property type="component" value="Unassembled WGS sequence"/>
</dbReference>